<proteinExistence type="predicted"/>
<organism evidence="2 3">
    <name type="scientific">Terrihabitans rhizophilus</name>
    <dbReference type="NCBI Taxonomy" id="3092662"/>
    <lineage>
        <taxon>Bacteria</taxon>
        <taxon>Pseudomonadati</taxon>
        <taxon>Pseudomonadota</taxon>
        <taxon>Alphaproteobacteria</taxon>
        <taxon>Hyphomicrobiales</taxon>
        <taxon>Terrihabitans</taxon>
    </lineage>
</organism>
<feature type="compositionally biased region" description="Polar residues" evidence="1">
    <location>
        <begin position="65"/>
        <end position="75"/>
    </location>
</feature>
<sequence length="201" mass="21905">MTNVSPSSKANPQSGKIADGRKAPADPKSTLSHQVSVGLDNGDAAKEGAPLKPVTAPQELPAERTGSSVEQELTPSSQIKKGDTVLAADPEDGWFEASVVGEKGNEQLILRWRDWPLELAFTKPHTEVALLPSATETSKRWEIATAGLKVLAFDQEFEGWYEATIVEDQGTRLSLRWVADPDDPVFFRTRDFLAFMPSAKS</sequence>
<evidence type="ECO:0000313" key="3">
    <source>
        <dbReference type="Proteomes" id="UP001274321"/>
    </source>
</evidence>
<evidence type="ECO:0000256" key="1">
    <source>
        <dbReference type="SAM" id="MobiDB-lite"/>
    </source>
</evidence>
<reference evidence="2 3" key="1">
    <citation type="submission" date="2023-11" db="EMBL/GenBank/DDBJ databases">
        <authorList>
            <person name="Bao R."/>
        </authorList>
    </citation>
    <scope>NUCLEOTIDE SEQUENCE [LARGE SCALE GENOMIC DNA]</scope>
    <source>
        <strain evidence="2 3">PJ23</strain>
    </source>
</reference>
<feature type="compositionally biased region" description="Polar residues" evidence="1">
    <location>
        <begin position="1"/>
        <end position="14"/>
    </location>
</feature>
<evidence type="ECO:0008006" key="4">
    <source>
        <dbReference type="Google" id="ProtNLM"/>
    </source>
</evidence>
<protein>
    <recommendedName>
        <fullName evidence="4">SH3 domain-containing protein</fullName>
    </recommendedName>
</protein>
<gene>
    <name evidence="2" type="ORF">SCD90_08735</name>
</gene>
<feature type="region of interest" description="Disordered" evidence="1">
    <location>
        <begin position="1"/>
        <end position="75"/>
    </location>
</feature>
<accession>A0ABU4RMU5</accession>
<name>A0ABU4RMU5_9HYPH</name>
<dbReference type="RefSeq" id="WP_319844268.1">
    <property type="nucleotide sequence ID" value="NZ_JAXAFJ010000004.1"/>
</dbReference>
<comment type="caution">
    <text evidence="2">The sequence shown here is derived from an EMBL/GenBank/DDBJ whole genome shotgun (WGS) entry which is preliminary data.</text>
</comment>
<dbReference type="EMBL" id="JAXAFJ010000004">
    <property type="protein sequence ID" value="MDX6806149.1"/>
    <property type="molecule type" value="Genomic_DNA"/>
</dbReference>
<keyword evidence="3" id="KW-1185">Reference proteome</keyword>
<evidence type="ECO:0000313" key="2">
    <source>
        <dbReference type="EMBL" id="MDX6806149.1"/>
    </source>
</evidence>
<dbReference type="Proteomes" id="UP001274321">
    <property type="component" value="Unassembled WGS sequence"/>
</dbReference>